<evidence type="ECO:0000256" key="1">
    <source>
        <dbReference type="ARBA" id="ARBA00010090"/>
    </source>
</evidence>
<dbReference type="OrthoDB" id="6146578at2759"/>
<evidence type="ECO:0000313" key="3">
    <source>
        <dbReference type="Proteomes" id="UP000472267"/>
    </source>
</evidence>
<dbReference type="Pfam" id="PF05461">
    <property type="entry name" value="ApoL"/>
    <property type="match status" value="1"/>
</dbReference>
<protein>
    <submittedName>
        <fullName evidence="2">Uncharacterized LOC115386526</fullName>
    </submittedName>
</protein>
<comment type="similarity">
    <text evidence="1">Belongs to the apolipoprotein L family.</text>
</comment>
<reference evidence="2" key="1">
    <citation type="submission" date="2019-06" db="EMBL/GenBank/DDBJ databases">
        <authorList>
            <consortium name="Wellcome Sanger Institute Data Sharing"/>
        </authorList>
    </citation>
    <scope>NUCLEOTIDE SEQUENCE [LARGE SCALE GENOMIC DNA]</scope>
</reference>
<reference evidence="2" key="3">
    <citation type="submission" date="2025-09" db="UniProtKB">
        <authorList>
            <consortium name="Ensembl"/>
        </authorList>
    </citation>
    <scope>IDENTIFICATION</scope>
</reference>
<sequence>MSAKSELQDALRTYVAETLTSIHTVRTFCQSSSRWELSRTMEVDMLLDLRDRAAQVDLNLSHVTQSPDKGKALAEYLRSQVSGMTADGRRAELRDELAQLLSGSLQALHDVHGFLDAVETLAATSLHVFAQSRTLRLRGGVGLDLVRAVVLVAKQVCPLVLEFKRDTDLFFLPQLHNVEVLAHQLDQYIQVCTYICQRFEKSCFGDRGLDNEGQTEVELDEDLPEEDLQRMLDHIQQLTDIREDPHFRMAFLFQQEAGQHFVKEFRDRRPRMLRFLEELEEAAVQLDRMNTGARISTVAGSSVGAVGGILSIVGLALMPFTLGASLPLTMAGVGLGITSGVNSLVTTATEIGVNATQQNKAGEVLQSFMDDVQNLQTCVEEAKCQTVSSLRAAEVDIAVGVGRAVLSTGSVGKGIDSMVDTAYLAKLLKNEEIFSGAGKMLVQEGKALRNIPRVASEVPDLGQAAAKSSAVLSSSARAGFIALNALFLGMDIFLICKDSISLAKANKTQTSQFIRARAALWGSVMDSWQKISDSLDQGLPSLEKKEALLETPFYPDSETKEALLETPFYPDSETKEALLETPFYLDPDEKEALLETPFFLDPDEKEALLETPFHPDPDEKEALLETQIHLDPEEKEAAEVEESSE</sequence>
<dbReference type="InParanoid" id="A0A672HJP9"/>
<dbReference type="PANTHER" id="PTHR14096">
    <property type="entry name" value="APOLIPOPROTEIN L"/>
    <property type="match status" value="1"/>
</dbReference>
<dbReference type="Proteomes" id="UP000472267">
    <property type="component" value="Chromosome 4"/>
</dbReference>
<dbReference type="OMA" id="DICMEMA"/>
<dbReference type="GO" id="GO:0042157">
    <property type="term" value="P:lipoprotein metabolic process"/>
    <property type="evidence" value="ECO:0007669"/>
    <property type="project" value="InterPro"/>
</dbReference>
<dbReference type="PANTHER" id="PTHR14096:SF57">
    <property type="entry name" value="APOLIPOPROTEIN L4"/>
    <property type="match status" value="1"/>
</dbReference>
<dbReference type="GO" id="GO:0008289">
    <property type="term" value="F:lipid binding"/>
    <property type="evidence" value="ECO:0007669"/>
    <property type="project" value="InterPro"/>
</dbReference>
<name>A0A672HJP9_SALFA</name>
<dbReference type="InterPro" id="IPR008405">
    <property type="entry name" value="ApoL"/>
</dbReference>
<organism evidence="2 3">
    <name type="scientific">Salarias fasciatus</name>
    <name type="common">Jewelled blenny</name>
    <name type="synonym">Blennius fasciatus</name>
    <dbReference type="NCBI Taxonomy" id="181472"/>
    <lineage>
        <taxon>Eukaryota</taxon>
        <taxon>Metazoa</taxon>
        <taxon>Chordata</taxon>
        <taxon>Craniata</taxon>
        <taxon>Vertebrata</taxon>
        <taxon>Euteleostomi</taxon>
        <taxon>Actinopterygii</taxon>
        <taxon>Neopterygii</taxon>
        <taxon>Teleostei</taxon>
        <taxon>Neoteleostei</taxon>
        <taxon>Acanthomorphata</taxon>
        <taxon>Ovalentaria</taxon>
        <taxon>Blenniimorphae</taxon>
        <taxon>Blenniiformes</taxon>
        <taxon>Blennioidei</taxon>
        <taxon>Blenniidae</taxon>
        <taxon>Salariinae</taxon>
        <taxon>Salarias</taxon>
    </lineage>
</organism>
<reference evidence="2" key="2">
    <citation type="submission" date="2025-08" db="UniProtKB">
        <authorList>
            <consortium name="Ensembl"/>
        </authorList>
    </citation>
    <scope>IDENTIFICATION</scope>
</reference>
<dbReference type="GO" id="GO:0016020">
    <property type="term" value="C:membrane"/>
    <property type="evidence" value="ECO:0007669"/>
    <property type="project" value="TreeGrafter"/>
</dbReference>
<dbReference type="AlphaFoldDB" id="A0A672HJP9"/>
<evidence type="ECO:0000313" key="2">
    <source>
        <dbReference type="Ensembl" id="ENSSFAP00005029483.1"/>
    </source>
</evidence>
<dbReference type="GeneID" id="115386526"/>
<dbReference type="RefSeq" id="XP_029944733.1">
    <property type="nucleotide sequence ID" value="XM_030088873.1"/>
</dbReference>
<accession>A0A672HJP9</accession>
<dbReference type="GO" id="GO:0006869">
    <property type="term" value="P:lipid transport"/>
    <property type="evidence" value="ECO:0007669"/>
    <property type="project" value="InterPro"/>
</dbReference>
<proteinExistence type="inferred from homology"/>
<dbReference type="GO" id="GO:0005576">
    <property type="term" value="C:extracellular region"/>
    <property type="evidence" value="ECO:0007669"/>
    <property type="project" value="InterPro"/>
</dbReference>
<keyword evidence="3" id="KW-1185">Reference proteome</keyword>
<gene>
    <name evidence="2" type="primary">LOC115386526</name>
</gene>
<dbReference type="Ensembl" id="ENSSFAT00005030567.1">
    <property type="protein sequence ID" value="ENSSFAP00005029483.1"/>
    <property type="gene ID" value="ENSSFAG00005014991.1"/>
</dbReference>
<dbReference type="FunCoup" id="A0A672HJP9">
    <property type="interactions" value="94"/>
</dbReference>